<accession>A0A484LDC4</accession>
<dbReference type="EMBL" id="OOIL02001316">
    <property type="protein sequence ID" value="VFQ74098.1"/>
    <property type="molecule type" value="Genomic_DNA"/>
</dbReference>
<gene>
    <name evidence="2" type="ORF">CCAM_LOCUS15867</name>
    <name evidence="3" type="ORF">CCAM_LOCUS15874</name>
</gene>
<reference evidence="3 4" key="1">
    <citation type="submission" date="2018-04" db="EMBL/GenBank/DDBJ databases">
        <authorList>
            <person name="Vogel A."/>
        </authorList>
    </citation>
    <scope>NUCLEOTIDE SEQUENCE [LARGE SCALE GENOMIC DNA]</scope>
</reference>
<sequence length="342" mass="37124">MKASIKFREDQKPLLRAKVPISILSFPFQSGIAAGDSKELSLSLRTFFDAGPSLRFSYRPNDSQKPFSFVLKTGIGHFGSPDSSPFTMSAEFNLIGNQNPSFFVHFKPRFGDFCVNKSHSSSDLAKSFSSDSKLNGAAGDLLGTKVLGDHANFFDPKFRVPTPESAVNGVVEKLFSGATVSARTSLPLKSRAVVSFCWGLRFPLESREDDGVLVGKKTDHMANISFRNLPLLVMNKICIEHVAAKGNSKKGPAGNADVGEEPGLKLQRQLELIQAEIGLLRNAQNDFRAEIVGSERKGSKFQLGGRGNQPEKKQSDASGLKENTSDDLNGKLKKAIQASNGK</sequence>
<dbReference type="EMBL" id="OOIL02001316">
    <property type="protein sequence ID" value="VFQ74091.1"/>
    <property type="molecule type" value="Genomic_DNA"/>
</dbReference>
<name>A0A484LDC4_9ASTE</name>
<evidence type="ECO:0000256" key="1">
    <source>
        <dbReference type="SAM" id="MobiDB-lite"/>
    </source>
</evidence>
<dbReference type="PANTHER" id="PTHR34285:SF3">
    <property type="entry name" value="OS08G0510800 PROTEIN"/>
    <property type="match status" value="1"/>
</dbReference>
<evidence type="ECO:0000313" key="4">
    <source>
        <dbReference type="Proteomes" id="UP000595140"/>
    </source>
</evidence>
<keyword evidence="4" id="KW-1185">Reference proteome</keyword>
<evidence type="ECO:0000313" key="3">
    <source>
        <dbReference type="EMBL" id="VFQ74098.1"/>
    </source>
</evidence>
<dbReference type="PANTHER" id="PTHR34285">
    <property type="entry name" value="OS08G0510800 PROTEIN"/>
    <property type="match status" value="1"/>
</dbReference>
<feature type="region of interest" description="Disordered" evidence="1">
    <location>
        <begin position="298"/>
        <end position="342"/>
    </location>
</feature>
<dbReference type="OrthoDB" id="1926966at2759"/>
<organism evidence="3 4">
    <name type="scientific">Cuscuta campestris</name>
    <dbReference type="NCBI Taxonomy" id="132261"/>
    <lineage>
        <taxon>Eukaryota</taxon>
        <taxon>Viridiplantae</taxon>
        <taxon>Streptophyta</taxon>
        <taxon>Embryophyta</taxon>
        <taxon>Tracheophyta</taxon>
        <taxon>Spermatophyta</taxon>
        <taxon>Magnoliopsida</taxon>
        <taxon>eudicotyledons</taxon>
        <taxon>Gunneridae</taxon>
        <taxon>Pentapetalae</taxon>
        <taxon>asterids</taxon>
        <taxon>lamiids</taxon>
        <taxon>Solanales</taxon>
        <taxon>Convolvulaceae</taxon>
        <taxon>Cuscuteae</taxon>
        <taxon>Cuscuta</taxon>
        <taxon>Cuscuta subgen. Grammica</taxon>
        <taxon>Cuscuta sect. Cleistogrammica</taxon>
    </lineage>
</organism>
<evidence type="ECO:0000313" key="2">
    <source>
        <dbReference type="EMBL" id="VFQ74091.1"/>
    </source>
</evidence>
<dbReference type="Proteomes" id="UP000595140">
    <property type="component" value="Unassembled WGS sequence"/>
</dbReference>
<protein>
    <submittedName>
        <fullName evidence="3">Uncharacterized protein</fullName>
    </submittedName>
</protein>
<dbReference type="AlphaFoldDB" id="A0A484LDC4"/>
<proteinExistence type="predicted"/>